<reference evidence="1" key="2">
    <citation type="submission" date="2020-09" db="EMBL/GenBank/DDBJ databases">
        <authorList>
            <person name="Sun Q."/>
            <person name="Zhou Y."/>
        </authorList>
    </citation>
    <scope>NUCLEOTIDE SEQUENCE</scope>
    <source>
        <strain evidence="1">CGMCC 4.7679</strain>
    </source>
</reference>
<dbReference type="EMBL" id="BNAV01000001">
    <property type="protein sequence ID" value="GHF42163.1"/>
    <property type="molecule type" value="Genomic_DNA"/>
</dbReference>
<sequence length="45" mass="4991">MREHSGRKEVDQMLEAQGFGYEDGDLDVRCIGSGGYHNLGDYDGI</sequence>
<organism evidence="1 2">
    <name type="scientific">Amycolatopsis bartoniae</name>
    <dbReference type="NCBI Taxonomy" id="941986"/>
    <lineage>
        <taxon>Bacteria</taxon>
        <taxon>Bacillati</taxon>
        <taxon>Actinomycetota</taxon>
        <taxon>Actinomycetes</taxon>
        <taxon>Pseudonocardiales</taxon>
        <taxon>Pseudonocardiaceae</taxon>
        <taxon>Amycolatopsis</taxon>
    </lineage>
</organism>
<evidence type="ECO:0000313" key="2">
    <source>
        <dbReference type="Proteomes" id="UP000658656"/>
    </source>
</evidence>
<proteinExistence type="predicted"/>
<accession>A0A8H9IPY9</accession>
<protein>
    <submittedName>
        <fullName evidence="1">Uncharacterized protein</fullName>
    </submittedName>
</protein>
<keyword evidence="2" id="KW-1185">Reference proteome</keyword>
<dbReference type="AlphaFoldDB" id="A0A8H9IPY9"/>
<comment type="caution">
    <text evidence="1">The sequence shown here is derived from an EMBL/GenBank/DDBJ whole genome shotgun (WGS) entry which is preliminary data.</text>
</comment>
<evidence type="ECO:0000313" key="1">
    <source>
        <dbReference type="EMBL" id="GHF42163.1"/>
    </source>
</evidence>
<reference evidence="1" key="1">
    <citation type="journal article" date="2014" name="Int. J. Syst. Evol. Microbiol.">
        <title>Complete genome sequence of Corynebacterium casei LMG S-19264T (=DSM 44701T), isolated from a smear-ripened cheese.</title>
        <authorList>
            <consortium name="US DOE Joint Genome Institute (JGI-PGF)"/>
            <person name="Walter F."/>
            <person name="Albersmeier A."/>
            <person name="Kalinowski J."/>
            <person name="Ruckert C."/>
        </authorList>
    </citation>
    <scope>NUCLEOTIDE SEQUENCE</scope>
    <source>
        <strain evidence="1">CGMCC 4.7679</strain>
    </source>
</reference>
<name>A0A8H9IPY9_9PSEU</name>
<gene>
    <name evidence="1" type="ORF">GCM10017566_14680</name>
</gene>
<dbReference type="Proteomes" id="UP000658656">
    <property type="component" value="Unassembled WGS sequence"/>
</dbReference>